<dbReference type="PANTHER" id="PTHR42897">
    <property type="entry name" value="PYRUVATE SYNTHASE SUBUNIT PORB"/>
    <property type="match status" value="1"/>
</dbReference>
<gene>
    <name evidence="5" type="ordered locus">Mthe_1645</name>
</gene>
<protein>
    <submittedName>
        <fullName evidence="5">Pyruvate ferredoxin oxidoreductase, beta subunit</fullName>
        <ecNumber evidence="5">1.2.7.1</ecNumber>
    </submittedName>
</protein>
<dbReference type="KEGG" id="mtp:Mthe_1645"/>
<comment type="subunit">
    <text evidence="1">Heterotetramer of one alpha, one beta, one delta and one gamma chain.</text>
</comment>
<dbReference type="EC" id="1.2.7.1" evidence="5"/>
<dbReference type="Pfam" id="PF02775">
    <property type="entry name" value="TPP_enzyme_C"/>
    <property type="match status" value="1"/>
</dbReference>
<dbReference type="InterPro" id="IPR051479">
    <property type="entry name" value="PorB-like"/>
</dbReference>
<name>A0B9N8_METTP</name>
<evidence type="ECO:0000256" key="3">
    <source>
        <dbReference type="SAM" id="MobiDB-lite"/>
    </source>
</evidence>
<evidence type="ECO:0000259" key="4">
    <source>
        <dbReference type="Pfam" id="PF02775"/>
    </source>
</evidence>
<dbReference type="STRING" id="349307.Mthe_1645"/>
<sequence>MEKLLAPGHRACAGCSMPTVINLVLDAAGPNTIVATPTGCIEVTTTPYPESAWRVPWIHSLFENAAAVASGIEAALNHFGKNHNVFVIAGDGSTLDIGMGCISGMFDRGHNVKYVCYDNEAYMNTGVQRSSSTPPCTSTTTTPSGKVSFGNPRPKKDMPAIAVAHRVPYVATASVAYPVDLRRKVKRAISIPGPAYIQVNAPCITGWSFEAGTTVEIARLAVETCLWPLYEYVNGELAGVKKIHVKRPVEDYLKAQGRYRHLFRMKGGDEMIRVLQRLADENARKFGLLYEGDVTCTSGE</sequence>
<dbReference type="CDD" id="cd03376">
    <property type="entry name" value="TPP_PFOR_porB_like"/>
    <property type="match status" value="1"/>
</dbReference>
<dbReference type="PANTHER" id="PTHR42897:SF2">
    <property type="entry name" value="PYRUVATE SYNTHASE SUBUNIT PORB"/>
    <property type="match status" value="1"/>
</dbReference>
<keyword evidence="6" id="KW-1185">Reference proteome</keyword>
<accession>A0B9N8</accession>
<evidence type="ECO:0000256" key="2">
    <source>
        <dbReference type="ARBA" id="ARBA00023002"/>
    </source>
</evidence>
<dbReference type="AlphaFoldDB" id="A0B9N8"/>
<dbReference type="GeneID" id="4462517"/>
<keyword evidence="2 5" id="KW-0560">Oxidoreductase</keyword>
<dbReference type="EMBL" id="CP000477">
    <property type="protein sequence ID" value="ABK15412.1"/>
    <property type="molecule type" value="Genomic_DNA"/>
</dbReference>
<dbReference type="Proteomes" id="UP000000674">
    <property type="component" value="Chromosome"/>
</dbReference>
<keyword evidence="5" id="KW-0670">Pyruvate</keyword>
<evidence type="ECO:0000256" key="1">
    <source>
        <dbReference type="ARBA" id="ARBA00011595"/>
    </source>
</evidence>
<dbReference type="HOGENOM" id="CLU_058423_0_0_2"/>
<evidence type="ECO:0000313" key="6">
    <source>
        <dbReference type="Proteomes" id="UP000000674"/>
    </source>
</evidence>
<dbReference type="OrthoDB" id="296931at2157"/>
<dbReference type="Gene3D" id="3.40.50.970">
    <property type="match status" value="2"/>
</dbReference>
<feature type="region of interest" description="Disordered" evidence="3">
    <location>
        <begin position="128"/>
        <end position="151"/>
    </location>
</feature>
<proteinExistence type="predicted"/>
<evidence type="ECO:0000313" key="5">
    <source>
        <dbReference type="EMBL" id="ABK15412.1"/>
    </source>
</evidence>
<organism evidence="5 6">
    <name type="scientific">Methanothrix thermoacetophila (strain DSM 6194 / JCM 14653 / NBRC 101360 / PT)</name>
    <name type="common">Methanosaeta thermophila</name>
    <dbReference type="NCBI Taxonomy" id="349307"/>
    <lineage>
        <taxon>Archaea</taxon>
        <taxon>Methanobacteriati</taxon>
        <taxon>Methanobacteriota</taxon>
        <taxon>Stenosarchaea group</taxon>
        <taxon>Methanomicrobia</taxon>
        <taxon>Methanotrichales</taxon>
        <taxon>Methanotrichaceae</taxon>
        <taxon>Methanothrix</taxon>
    </lineage>
</organism>
<dbReference type="RefSeq" id="WP_011696790.1">
    <property type="nucleotide sequence ID" value="NC_008553.1"/>
</dbReference>
<feature type="compositionally biased region" description="Low complexity" evidence="3">
    <location>
        <begin position="130"/>
        <end position="144"/>
    </location>
</feature>
<feature type="domain" description="Thiamine pyrophosphate enzyme TPP-binding" evidence="4">
    <location>
        <begin position="38"/>
        <end position="199"/>
    </location>
</feature>
<reference evidence="5 6" key="1">
    <citation type="submission" date="2006-10" db="EMBL/GenBank/DDBJ databases">
        <title>Complete sequence of Methanosaeta thermophila PT.</title>
        <authorList>
            <consortium name="US DOE Joint Genome Institute"/>
            <person name="Copeland A."/>
            <person name="Lucas S."/>
            <person name="Lapidus A."/>
            <person name="Barry K."/>
            <person name="Detter J.C."/>
            <person name="Glavina del Rio T."/>
            <person name="Hammon N."/>
            <person name="Israni S."/>
            <person name="Pitluck S."/>
            <person name="Chain P."/>
            <person name="Malfatti S."/>
            <person name="Shin M."/>
            <person name="Vergez L."/>
            <person name="Schmutz J."/>
            <person name="Larimer F."/>
            <person name="Land M."/>
            <person name="Hauser L."/>
            <person name="Kyrpides N."/>
            <person name="Kim E."/>
            <person name="Smith K.S."/>
            <person name="Ingram-Smith C."/>
            <person name="Richardson P."/>
        </authorList>
    </citation>
    <scope>NUCLEOTIDE SEQUENCE [LARGE SCALE GENOMIC DNA]</scope>
    <source>
        <strain evidence="6">DSM 6194 / JCM 14653 / NBRC 101360 / PT</strain>
    </source>
</reference>
<dbReference type="GO" id="GO:0019164">
    <property type="term" value="F:pyruvate synthase activity"/>
    <property type="evidence" value="ECO:0007669"/>
    <property type="project" value="UniProtKB-EC"/>
</dbReference>
<dbReference type="InterPro" id="IPR029061">
    <property type="entry name" value="THDP-binding"/>
</dbReference>
<dbReference type="InterPro" id="IPR011766">
    <property type="entry name" value="TPP_enzyme_TPP-bd"/>
</dbReference>
<dbReference type="GO" id="GO:0030976">
    <property type="term" value="F:thiamine pyrophosphate binding"/>
    <property type="evidence" value="ECO:0007669"/>
    <property type="project" value="InterPro"/>
</dbReference>
<dbReference type="SUPFAM" id="SSF52518">
    <property type="entry name" value="Thiamin diphosphate-binding fold (THDP-binding)"/>
    <property type="match status" value="1"/>
</dbReference>